<dbReference type="HOGENOM" id="CLU_2624591_0_0_1"/>
<name>B3MAV0_DROAN</name>
<dbReference type="KEGG" id="dan:6507803"/>
<accession>B3MAV0</accession>
<dbReference type="OrthoDB" id="8067747at2759"/>
<dbReference type="GeneID" id="6507803"/>
<dbReference type="AlphaFoldDB" id="B3MAV0"/>
<dbReference type="STRING" id="7217.B3MAV0"/>
<dbReference type="InParanoid" id="B3MAV0"/>
<dbReference type="eggNOG" id="ENOG502T8ZJ">
    <property type="taxonomic scope" value="Eukaryota"/>
</dbReference>
<evidence type="ECO:0000313" key="2">
    <source>
        <dbReference type="Proteomes" id="UP000007801"/>
    </source>
</evidence>
<organism evidence="1 2">
    <name type="scientific">Drosophila ananassae</name>
    <name type="common">Fruit fly</name>
    <dbReference type="NCBI Taxonomy" id="7217"/>
    <lineage>
        <taxon>Eukaryota</taxon>
        <taxon>Metazoa</taxon>
        <taxon>Ecdysozoa</taxon>
        <taxon>Arthropoda</taxon>
        <taxon>Hexapoda</taxon>
        <taxon>Insecta</taxon>
        <taxon>Pterygota</taxon>
        <taxon>Neoptera</taxon>
        <taxon>Endopterygota</taxon>
        <taxon>Diptera</taxon>
        <taxon>Brachycera</taxon>
        <taxon>Muscomorpha</taxon>
        <taxon>Ephydroidea</taxon>
        <taxon>Drosophilidae</taxon>
        <taxon>Drosophila</taxon>
        <taxon>Sophophora</taxon>
    </lineage>
</organism>
<gene>
    <name evidence="1" type="primary">Dana\GF25177</name>
    <name evidence="1" type="synonym">dana_GLEANR_9855</name>
    <name evidence="1" type="ORF">GF25177</name>
</gene>
<protein>
    <submittedName>
        <fullName evidence="1">Uncharacterized protein</fullName>
    </submittedName>
</protein>
<dbReference type="EMBL" id="CH902618">
    <property type="protein sequence ID" value="EDV39184.1"/>
    <property type="molecule type" value="Genomic_DNA"/>
</dbReference>
<evidence type="ECO:0000313" key="1">
    <source>
        <dbReference type="EMBL" id="EDV39184.1"/>
    </source>
</evidence>
<keyword evidence="2" id="KW-1185">Reference proteome</keyword>
<dbReference type="Proteomes" id="UP000007801">
    <property type="component" value="Unassembled WGS sequence"/>
</dbReference>
<dbReference type="PhylomeDB" id="B3MAV0"/>
<proteinExistence type="predicted"/>
<reference evidence="1 2" key="1">
    <citation type="journal article" date="2007" name="Nature">
        <title>Evolution of genes and genomes on the Drosophila phylogeny.</title>
        <authorList>
            <consortium name="Drosophila 12 Genomes Consortium"/>
            <person name="Clark A.G."/>
            <person name="Eisen M.B."/>
            <person name="Smith D.R."/>
            <person name="Bergman C.M."/>
            <person name="Oliver B."/>
            <person name="Markow T.A."/>
            <person name="Kaufman T.C."/>
            <person name="Kellis M."/>
            <person name="Gelbart W."/>
            <person name="Iyer V.N."/>
            <person name="Pollard D.A."/>
            <person name="Sackton T.B."/>
            <person name="Larracuente A.M."/>
            <person name="Singh N.D."/>
            <person name="Abad J.P."/>
            <person name="Abt D.N."/>
            <person name="Adryan B."/>
            <person name="Aguade M."/>
            <person name="Akashi H."/>
            <person name="Anderson W.W."/>
            <person name="Aquadro C.F."/>
            <person name="Ardell D.H."/>
            <person name="Arguello R."/>
            <person name="Artieri C.G."/>
            <person name="Barbash D.A."/>
            <person name="Barker D."/>
            <person name="Barsanti P."/>
            <person name="Batterham P."/>
            <person name="Batzoglou S."/>
            <person name="Begun D."/>
            <person name="Bhutkar A."/>
            <person name="Blanco E."/>
            <person name="Bosak S.A."/>
            <person name="Bradley R.K."/>
            <person name="Brand A.D."/>
            <person name="Brent M.R."/>
            <person name="Brooks A.N."/>
            <person name="Brown R.H."/>
            <person name="Butlin R.K."/>
            <person name="Caggese C."/>
            <person name="Calvi B.R."/>
            <person name="Bernardo de Carvalho A."/>
            <person name="Caspi A."/>
            <person name="Castrezana S."/>
            <person name="Celniker S.E."/>
            <person name="Chang J.L."/>
            <person name="Chapple C."/>
            <person name="Chatterji S."/>
            <person name="Chinwalla A."/>
            <person name="Civetta A."/>
            <person name="Clifton S.W."/>
            <person name="Comeron J.M."/>
            <person name="Costello J.C."/>
            <person name="Coyne J.A."/>
            <person name="Daub J."/>
            <person name="David R.G."/>
            <person name="Delcher A.L."/>
            <person name="Delehaunty K."/>
            <person name="Do C.B."/>
            <person name="Ebling H."/>
            <person name="Edwards K."/>
            <person name="Eickbush T."/>
            <person name="Evans J.D."/>
            <person name="Filipski A."/>
            <person name="Findeiss S."/>
            <person name="Freyhult E."/>
            <person name="Fulton L."/>
            <person name="Fulton R."/>
            <person name="Garcia A.C."/>
            <person name="Gardiner A."/>
            <person name="Garfield D.A."/>
            <person name="Garvin B.E."/>
            <person name="Gibson G."/>
            <person name="Gilbert D."/>
            <person name="Gnerre S."/>
            <person name="Godfrey J."/>
            <person name="Good R."/>
            <person name="Gotea V."/>
            <person name="Gravely B."/>
            <person name="Greenberg A.J."/>
            <person name="Griffiths-Jones S."/>
            <person name="Gross S."/>
            <person name="Guigo R."/>
            <person name="Gustafson E.A."/>
            <person name="Haerty W."/>
            <person name="Hahn M.W."/>
            <person name="Halligan D.L."/>
            <person name="Halpern A.L."/>
            <person name="Halter G.M."/>
            <person name="Han M.V."/>
            <person name="Heger A."/>
            <person name="Hillier L."/>
            <person name="Hinrichs A.S."/>
            <person name="Holmes I."/>
            <person name="Hoskins R.A."/>
            <person name="Hubisz M.J."/>
            <person name="Hultmark D."/>
            <person name="Huntley M.A."/>
            <person name="Jaffe D.B."/>
            <person name="Jagadeeshan S."/>
            <person name="Jeck W.R."/>
            <person name="Johnson J."/>
            <person name="Jones C.D."/>
            <person name="Jordan W.C."/>
            <person name="Karpen G.H."/>
            <person name="Kataoka E."/>
            <person name="Keightley P.D."/>
            <person name="Kheradpour P."/>
            <person name="Kirkness E.F."/>
            <person name="Koerich L.B."/>
            <person name="Kristiansen K."/>
            <person name="Kudrna D."/>
            <person name="Kulathinal R.J."/>
            <person name="Kumar S."/>
            <person name="Kwok R."/>
            <person name="Lander E."/>
            <person name="Langley C.H."/>
            <person name="Lapoint R."/>
            <person name="Lazzaro B.P."/>
            <person name="Lee S.J."/>
            <person name="Levesque L."/>
            <person name="Li R."/>
            <person name="Lin C.F."/>
            <person name="Lin M.F."/>
            <person name="Lindblad-Toh K."/>
            <person name="Llopart A."/>
            <person name="Long M."/>
            <person name="Low L."/>
            <person name="Lozovsky E."/>
            <person name="Lu J."/>
            <person name="Luo M."/>
            <person name="Machado C.A."/>
            <person name="Makalowski W."/>
            <person name="Marzo M."/>
            <person name="Matsuda M."/>
            <person name="Matzkin L."/>
            <person name="McAllister B."/>
            <person name="McBride C.S."/>
            <person name="McKernan B."/>
            <person name="McKernan K."/>
            <person name="Mendez-Lago M."/>
            <person name="Minx P."/>
            <person name="Mollenhauer M.U."/>
            <person name="Montooth K."/>
            <person name="Mount S.M."/>
            <person name="Mu X."/>
            <person name="Myers E."/>
            <person name="Negre B."/>
            <person name="Newfeld S."/>
            <person name="Nielsen R."/>
            <person name="Noor M.A."/>
            <person name="O'Grady P."/>
            <person name="Pachter L."/>
            <person name="Papaceit M."/>
            <person name="Parisi M.J."/>
            <person name="Parisi M."/>
            <person name="Parts L."/>
            <person name="Pedersen J.S."/>
            <person name="Pesole G."/>
            <person name="Phillippy A.M."/>
            <person name="Ponting C.P."/>
            <person name="Pop M."/>
            <person name="Porcelli D."/>
            <person name="Powell J.R."/>
            <person name="Prohaska S."/>
            <person name="Pruitt K."/>
            <person name="Puig M."/>
            <person name="Quesneville H."/>
            <person name="Ram K.R."/>
            <person name="Rand D."/>
            <person name="Rasmussen M.D."/>
            <person name="Reed L.K."/>
            <person name="Reenan R."/>
            <person name="Reily A."/>
            <person name="Remington K.A."/>
            <person name="Rieger T.T."/>
            <person name="Ritchie M.G."/>
            <person name="Robin C."/>
            <person name="Rogers Y.H."/>
            <person name="Rohde C."/>
            <person name="Rozas J."/>
            <person name="Rubenfield M.J."/>
            <person name="Ruiz A."/>
            <person name="Russo S."/>
            <person name="Salzberg S.L."/>
            <person name="Sanchez-Gracia A."/>
            <person name="Saranga D.J."/>
            <person name="Sato H."/>
            <person name="Schaeffer S.W."/>
            <person name="Schatz M.C."/>
            <person name="Schlenke T."/>
            <person name="Schwartz R."/>
            <person name="Segarra C."/>
            <person name="Singh R.S."/>
            <person name="Sirot L."/>
            <person name="Sirota M."/>
            <person name="Sisneros N.B."/>
            <person name="Smith C.D."/>
            <person name="Smith T.F."/>
            <person name="Spieth J."/>
            <person name="Stage D.E."/>
            <person name="Stark A."/>
            <person name="Stephan W."/>
            <person name="Strausberg R.L."/>
            <person name="Strempel S."/>
            <person name="Sturgill D."/>
            <person name="Sutton G."/>
            <person name="Sutton G.G."/>
            <person name="Tao W."/>
            <person name="Teichmann S."/>
            <person name="Tobari Y.N."/>
            <person name="Tomimura Y."/>
            <person name="Tsolas J.M."/>
            <person name="Valente V.L."/>
            <person name="Venter E."/>
            <person name="Venter J.C."/>
            <person name="Vicario S."/>
            <person name="Vieira F.G."/>
            <person name="Vilella A.J."/>
            <person name="Villasante A."/>
            <person name="Walenz B."/>
            <person name="Wang J."/>
            <person name="Wasserman M."/>
            <person name="Watts T."/>
            <person name="Wilson D."/>
            <person name="Wilson R.K."/>
            <person name="Wing R.A."/>
            <person name="Wolfner M.F."/>
            <person name="Wong A."/>
            <person name="Wong G.K."/>
            <person name="Wu C.I."/>
            <person name="Wu G."/>
            <person name="Yamamoto D."/>
            <person name="Yang H.P."/>
            <person name="Yang S.P."/>
            <person name="Yorke J.A."/>
            <person name="Yoshida K."/>
            <person name="Zdobnov E."/>
            <person name="Zhang P."/>
            <person name="Zhang Y."/>
            <person name="Zimin A.V."/>
            <person name="Baldwin J."/>
            <person name="Abdouelleil A."/>
            <person name="Abdulkadir J."/>
            <person name="Abebe A."/>
            <person name="Abera B."/>
            <person name="Abreu J."/>
            <person name="Acer S.C."/>
            <person name="Aftuck L."/>
            <person name="Alexander A."/>
            <person name="An P."/>
            <person name="Anderson E."/>
            <person name="Anderson S."/>
            <person name="Arachi H."/>
            <person name="Azer M."/>
            <person name="Bachantsang P."/>
            <person name="Barry A."/>
            <person name="Bayul T."/>
            <person name="Berlin A."/>
            <person name="Bessette D."/>
            <person name="Bloom T."/>
            <person name="Blye J."/>
            <person name="Boguslavskiy L."/>
            <person name="Bonnet C."/>
            <person name="Boukhgalter B."/>
            <person name="Bourzgui I."/>
            <person name="Brown A."/>
            <person name="Cahill P."/>
            <person name="Channer S."/>
            <person name="Cheshatsang Y."/>
            <person name="Chuda L."/>
            <person name="Citroen M."/>
            <person name="Collymore A."/>
            <person name="Cooke P."/>
            <person name="Costello M."/>
            <person name="D'Aco K."/>
            <person name="Daza R."/>
            <person name="De Haan G."/>
            <person name="DeGray S."/>
            <person name="DeMaso C."/>
            <person name="Dhargay N."/>
            <person name="Dooley K."/>
            <person name="Dooley E."/>
            <person name="Doricent M."/>
            <person name="Dorje P."/>
            <person name="Dorjee K."/>
            <person name="Dupes A."/>
            <person name="Elong R."/>
            <person name="Falk J."/>
            <person name="Farina A."/>
            <person name="Faro S."/>
            <person name="Ferguson D."/>
            <person name="Fisher S."/>
            <person name="Foley C.D."/>
            <person name="Franke A."/>
            <person name="Friedrich D."/>
            <person name="Gadbois L."/>
            <person name="Gearin G."/>
            <person name="Gearin C.R."/>
            <person name="Giannoukos G."/>
            <person name="Goode T."/>
            <person name="Graham J."/>
            <person name="Grandbois E."/>
            <person name="Grewal S."/>
            <person name="Gyaltsen K."/>
            <person name="Hafez N."/>
            <person name="Hagos B."/>
            <person name="Hall J."/>
            <person name="Henson C."/>
            <person name="Hollinger A."/>
            <person name="Honan T."/>
            <person name="Huard M.D."/>
            <person name="Hughes L."/>
            <person name="Hurhula B."/>
            <person name="Husby M.E."/>
            <person name="Kamat A."/>
            <person name="Kanga B."/>
            <person name="Kashin S."/>
            <person name="Khazanovich D."/>
            <person name="Kisner P."/>
            <person name="Lance K."/>
            <person name="Lara M."/>
            <person name="Lee W."/>
            <person name="Lennon N."/>
            <person name="Letendre F."/>
            <person name="LeVine R."/>
            <person name="Lipovsky A."/>
            <person name="Liu X."/>
            <person name="Liu J."/>
            <person name="Liu S."/>
            <person name="Lokyitsang T."/>
            <person name="Lokyitsang Y."/>
            <person name="Lubonja R."/>
            <person name="Lui A."/>
            <person name="MacDonald P."/>
            <person name="Magnisalis V."/>
            <person name="Maru K."/>
            <person name="Matthews C."/>
            <person name="McCusker W."/>
            <person name="McDonough S."/>
            <person name="Mehta T."/>
            <person name="Meldrim J."/>
            <person name="Meneus L."/>
            <person name="Mihai O."/>
            <person name="Mihalev A."/>
            <person name="Mihova T."/>
            <person name="Mittelman R."/>
            <person name="Mlenga V."/>
            <person name="Montmayeur A."/>
            <person name="Mulrain L."/>
            <person name="Navidi A."/>
            <person name="Naylor J."/>
            <person name="Negash T."/>
            <person name="Nguyen T."/>
            <person name="Nguyen N."/>
            <person name="Nicol R."/>
            <person name="Norbu C."/>
            <person name="Norbu N."/>
            <person name="Novod N."/>
            <person name="O'Neill B."/>
            <person name="Osman S."/>
            <person name="Markiewicz E."/>
            <person name="Oyono O.L."/>
            <person name="Patti C."/>
            <person name="Phunkhang P."/>
            <person name="Pierre F."/>
            <person name="Priest M."/>
            <person name="Raghuraman S."/>
            <person name="Rege F."/>
            <person name="Reyes R."/>
            <person name="Rise C."/>
            <person name="Rogov P."/>
            <person name="Ross K."/>
            <person name="Ryan E."/>
            <person name="Settipalli S."/>
            <person name="Shea T."/>
            <person name="Sherpa N."/>
            <person name="Shi L."/>
            <person name="Shih D."/>
            <person name="Sparrow T."/>
            <person name="Spaulding J."/>
            <person name="Stalker J."/>
            <person name="Stange-Thomann N."/>
            <person name="Stavropoulos S."/>
            <person name="Stone C."/>
            <person name="Strader C."/>
            <person name="Tesfaye S."/>
            <person name="Thomson T."/>
            <person name="Thoulutsang Y."/>
            <person name="Thoulutsang D."/>
            <person name="Topham K."/>
            <person name="Topping I."/>
            <person name="Tsamla T."/>
            <person name="Vassiliev H."/>
            <person name="Vo A."/>
            <person name="Wangchuk T."/>
            <person name="Wangdi T."/>
            <person name="Weiand M."/>
            <person name="Wilkinson J."/>
            <person name="Wilson A."/>
            <person name="Yadav S."/>
            <person name="Young G."/>
            <person name="Yu Q."/>
            <person name="Zembek L."/>
            <person name="Zhong D."/>
            <person name="Zimmer A."/>
            <person name="Zwirko Z."/>
            <person name="Jaffe D.B."/>
            <person name="Alvarez P."/>
            <person name="Brockman W."/>
            <person name="Butler J."/>
            <person name="Chin C."/>
            <person name="Gnerre S."/>
            <person name="Grabherr M."/>
            <person name="Kleber M."/>
            <person name="Mauceli E."/>
            <person name="MacCallum I."/>
        </authorList>
    </citation>
    <scope>NUCLEOTIDE SEQUENCE [LARGE SCALE GENOMIC DNA]</scope>
    <source>
        <strain evidence="2">Tucson 14024-0371.13</strain>
    </source>
</reference>
<sequence>MFAEAAISTANSNGVSEKQSLTGASANMKKLLKSFKRIFKNSKSSGEKQVAELLYHTCHTEEEHQNWLNEQLEAKQISLRH</sequence>
<dbReference type="OMA" id="HTCHTEE"/>